<gene>
    <name evidence="2" type="ORF">LENED_011498</name>
</gene>
<reference evidence="2 3" key="1">
    <citation type="submission" date="2016-08" db="EMBL/GenBank/DDBJ databases">
        <authorList>
            <consortium name="Lentinula edodes genome sequencing consortium"/>
            <person name="Sakamoto Y."/>
            <person name="Nakade K."/>
            <person name="Sato S."/>
            <person name="Yoshida Y."/>
            <person name="Miyazaki K."/>
            <person name="Natsume S."/>
            <person name="Konno N."/>
        </authorList>
    </citation>
    <scope>NUCLEOTIDE SEQUENCE [LARGE SCALE GENOMIC DNA]</scope>
    <source>
        <strain evidence="2 3">NBRC 111202</strain>
    </source>
</reference>
<name>A0A1Q3EQ68_LENED</name>
<sequence>MGYKLSIDIVIVKAKDNTRAFLIYGFIQISISLAPPEQPIVEPFSPFSWVKAAVNDDDGFRSTHLTPPPTHVKFSTNLPSPLGPTDNKAKGLERDRFEALLKATRERNAFSGGKKDSDLRKEIALKAHKNKQVERRALFLSKVLAPPSPTATNQPVTPPESPAVFHFRFPSPGLVSPLALFESLNEDSPTGPLSYPVDPWVEQVDYRLPYQESFVKVKGPKYTNSKQSLPSLEQISARLGPNHVRIMSSESNGRTTRLPNFLAQRQVSAPVGERSPLISGIGRSQLPIKTPQLSKVEPATVLPPPKSPSSPLTPQLQVTTLVVPSFSSRSPTELSESNLNALQSRERKAKDMLSTLRRRVAPSDDGVLQGHESVPKLMLDRRWKRHSAPADIASRPRAGFEHPVLSIKGAF</sequence>
<evidence type="ECO:0000313" key="2">
    <source>
        <dbReference type="EMBL" id="GAW09349.1"/>
    </source>
</evidence>
<feature type="region of interest" description="Disordered" evidence="1">
    <location>
        <begin position="64"/>
        <end position="89"/>
    </location>
</feature>
<protein>
    <submittedName>
        <fullName evidence="2">Uncharacterized protein</fullName>
    </submittedName>
</protein>
<evidence type="ECO:0000313" key="3">
    <source>
        <dbReference type="Proteomes" id="UP000188533"/>
    </source>
</evidence>
<keyword evidence="3" id="KW-1185">Reference proteome</keyword>
<evidence type="ECO:0000256" key="1">
    <source>
        <dbReference type="SAM" id="MobiDB-lite"/>
    </source>
</evidence>
<dbReference type="EMBL" id="BDGU01001072">
    <property type="protein sequence ID" value="GAW09349.1"/>
    <property type="molecule type" value="Genomic_DNA"/>
</dbReference>
<comment type="caution">
    <text evidence="2">The sequence shown here is derived from an EMBL/GenBank/DDBJ whole genome shotgun (WGS) entry which is preliminary data.</text>
</comment>
<dbReference type="AlphaFoldDB" id="A0A1Q3EQ68"/>
<proteinExistence type="predicted"/>
<organism evidence="2 3">
    <name type="scientific">Lentinula edodes</name>
    <name type="common">Shiitake mushroom</name>
    <name type="synonym">Lentinus edodes</name>
    <dbReference type="NCBI Taxonomy" id="5353"/>
    <lineage>
        <taxon>Eukaryota</taxon>
        <taxon>Fungi</taxon>
        <taxon>Dikarya</taxon>
        <taxon>Basidiomycota</taxon>
        <taxon>Agaricomycotina</taxon>
        <taxon>Agaricomycetes</taxon>
        <taxon>Agaricomycetidae</taxon>
        <taxon>Agaricales</taxon>
        <taxon>Marasmiineae</taxon>
        <taxon>Omphalotaceae</taxon>
        <taxon>Lentinula</taxon>
    </lineage>
</organism>
<accession>A0A1Q3EQ68</accession>
<dbReference type="Proteomes" id="UP000188533">
    <property type="component" value="Unassembled WGS sequence"/>
</dbReference>
<reference evidence="2 3" key="2">
    <citation type="submission" date="2017-02" db="EMBL/GenBank/DDBJ databases">
        <title>A genome survey and senescence transcriptome analysis in Lentinula edodes.</title>
        <authorList>
            <person name="Sakamoto Y."/>
            <person name="Nakade K."/>
            <person name="Sato S."/>
            <person name="Yoshida Y."/>
            <person name="Miyazaki K."/>
            <person name="Natsume S."/>
            <person name="Konno N."/>
        </authorList>
    </citation>
    <scope>NUCLEOTIDE SEQUENCE [LARGE SCALE GENOMIC DNA]</scope>
    <source>
        <strain evidence="2 3">NBRC 111202</strain>
    </source>
</reference>